<proteinExistence type="predicted"/>
<feature type="compositionally biased region" description="Basic and acidic residues" evidence="1">
    <location>
        <begin position="51"/>
        <end position="76"/>
    </location>
</feature>
<keyword evidence="3" id="KW-1185">Reference proteome</keyword>
<accession>A0A0N1H4T8</accession>
<dbReference type="GeneID" id="28739699"/>
<sequence length="319" mass="35683">MPDPQEYQFVPASHGHSRAPRELQRIVRSQAATVSRREASARQPPRLARLSRGEEVVHFDTRPAADPRTRQPEPRLPDPTVDSSSGLSFLPISRLPLYHQAYLPCLIDHYVTNLTVPTPEIDGSSTLPLFRAAWMPIVLSDPVIFQVVVLFTATHFATIADPRQFDTARRELLLLKQSALSVLIQKVQSEQNTPSDVLIAAAAKMASYEAIFGSPGAFHLHMSTVVRLLRLRGAATLGMDGFLVRLLSFIDTNSAFLLGTNMYLTEFGLTELMPRTRPFHPLAEGGLVPDNSREVSGREIVNLERFVGFMNRPRQEWRP</sequence>
<dbReference type="RefSeq" id="XP_018000376.1">
    <property type="nucleotide sequence ID" value="XM_018147819.1"/>
</dbReference>
<name>A0A0N1H4T8_9EURO</name>
<dbReference type="VEuPathDB" id="FungiDB:AB675_7449"/>
<evidence type="ECO:0000313" key="2">
    <source>
        <dbReference type="EMBL" id="KPI40413.1"/>
    </source>
</evidence>
<dbReference type="InterPro" id="IPR021858">
    <property type="entry name" value="Fun_TF"/>
</dbReference>
<evidence type="ECO:0000256" key="1">
    <source>
        <dbReference type="SAM" id="MobiDB-lite"/>
    </source>
</evidence>
<dbReference type="AlphaFoldDB" id="A0A0N1H4T8"/>
<dbReference type="EMBL" id="LFJN01000012">
    <property type="protein sequence ID" value="KPI40413.1"/>
    <property type="molecule type" value="Genomic_DNA"/>
</dbReference>
<organism evidence="2 3">
    <name type="scientific">Cyphellophora attinorum</name>
    <dbReference type="NCBI Taxonomy" id="1664694"/>
    <lineage>
        <taxon>Eukaryota</taxon>
        <taxon>Fungi</taxon>
        <taxon>Dikarya</taxon>
        <taxon>Ascomycota</taxon>
        <taxon>Pezizomycotina</taxon>
        <taxon>Eurotiomycetes</taxon>
        <taxon>Chaetothyriomycetidae</taxon>
        <taxon>Chaetothyriales</taxon>
        <taxon>Cyphellophoraceae</taxon>
        <taxon>Cyphellophora</taxon>
    </lineage>
</organism>
<dbReference type="Pfam" id="PF11951">
    <property type="entry name" value="Fungal_trans_2"/>
    <property type="match status" value="1"/>
</dbReference>
<feature type="region of interest" description="Disordered" evidence="1">
    <location>
        <begin position="1"/>
        <end position="85"/>
    </location>
</feature>
<evidence type="ECO:0000313" key="3">
    <source>
        <dbReference type="Proteomes" id="UP000038010"/>
    </source>
</evidence>
<dbReference type="OrthoDB" id="4159781at2759"/>
<protein>
    <submittedName>
        <fullName evidence="2">Uncharacterized protein</fullName>
    </submittedName>
</protein>
<dbReference type="PANTHER" id="PTHR37540">
    <property type="entry name" value="TRANSCRIPTION FACTOR (ACR-2), PUTATIVE-RELATED-RELATED"/>
    <property type="match status" value="1"/>
</dbReference>
<dbReference type="Proteomes" id="UP000038010">
    <property type="component" value="Unassembled WGS sequence"/>
</dbReference>
<reference evidence="2 3" key="1">
    <citation type="submission" date="2015-06" db="EMBL/GenBank/DDBJ databases">
        <title>Draft genome of the ant-associated black yeast Phialophora attae CBS 131958.</title>
        <authorList>
            <person name="Moreno L.F."/>
            <person name="Stielow B.J."/>
            <person name="de Hoog S."/>
            <person name="Vicente V.A."/>
            <person name="Weiss V.A."/>
            <person name="de Vries M."/>
            <person name="Cruz L.M."/>
            <person name="Souza E.M."/>
        </authorList>
    </citation>
    <scope>NUCLEOTIDE SEQUENCE [LARGE SCALE GENOMIC DNA]</scope>
    <source>
        <strain evidence="2 3">CBS 131958</strain>
    </source>
</reference>
<gene>
    <name evidence="2" type="ORF">AB675_7449</name>
</gene>
<dbReference type="PANTHER" id="PTHR37540:SF5">
    <property type="entry name" value="TRANSCRIPTION FACTOR DOMAIN-CONTAINING PROTEIN"/>
    <property type="match status" value="1"/>
</dbReference>
<comment type="caution">
    <text evidence="2">The sequence shown here is derived from an EMBL/GenBank/DDBJ whole genome shotgun (WGS) entry which is preliminary data.</text>
</comment>
<dbReference type="STRING" id="1664694.A0A0N1H4T8"/>